<dbReference type="Proteomes" id="UP001589568">
    <property type="component" value="Unassembled WGS sequence"/>
</dbReference>
<keyword evidence="1" id="KW-0175">Coiled coil</keyword>
<dbReference type="EMBL" id="JBHMCF010000057">
    <property type="protein sequence ID" value="MFB9476838.1"/>
    <property type="molecule type" value="Genomic_DNA"/>
</dbReference>
<feature type="region of interest" description="Disordered" evidence="2">
    <location>
        <begin position="1"/>
        <end position="23"/>
    </location>
</feature>
<evidence type="ECO:0000313" key="3">
    <source>
        <dbReference type="EMBL" id="MFB9476838.1"/>
    </source>
</evidence>
<protein>
    <submittedName>
        <fullName evidence="3">Uncharacterized protein</fullName>
    </submittedName>
</protein>
<name>A0ABV5P2N8_9ACTN</name>
<reference evidence="3 4" key="1">
    <citation type="submission" date="2024-09" db="EMBL/GenBank/DDBJ databases">
        <authorList>
            <person name="Sun Q."/>
            <person name="Mori K."/>
        </authorList>
    </citation>
    <scope>NUCLEOTIDE SEQUENCE [LARGE SCALE GENOMIC DNA]</scope>
    <source>
        <strain evidence="3 4">JCM 3324</strain>
    </source>
</reference>
<feature type="coiled-coil region" evidence="1">
    <location>
        <begin position="155"/>
        <end position="182"/>
    </location>
</feature>
<sequence length="216" mass="23851">MSRPHNHPAPSPAPAGGGWAETQPGLWKHRDGRYVILRFVVPADRPEPVFVLRKLIPGMPHRLGYFLGEHYGLADAQQHAERDAWAEAHGRDSNVPETLPGALAVERFFLPISNGTEVAGLAVVREEGRVYARVVAMGRVTDAYELSTFAQVDVTDVAEQERAALLAEIDRLKGRIDAMEDDCTLLSALQAAGVDNWDGYGYAHELMREWDQGDGR</sequence>
<proteinExistence type="predicted"/>
<evidence type="ECO:0000256" key="2">
    <source>
        <dbReference type="SAM" id="MobiDB-lite"/>
    </source>
</evidence>
<keyword evidence="4" id="KW-1185">Reference proteome</keyword>
<evidence type="ECO:0000313" key="4">
    <source>
        <dbReference type="Proteomes" id="UP001589568"/>
    </source>
</evidence>
<dbReference type="Pfam" id="PF25708">
    <property type="entry name" value="Phage_T7_Gp5_9"/>
    <property type="match status" value="1"/>
</dbReference>
<comment type="caution">
    <text evidence="3">The sequence shown here is derived from an EMBL/GenBank/DDBJ whole genome shotgun (WGS) entry which is preliminary data.</text>
</comment>
<evidence type="ECO:0000256" key="1">
    <source>
        <dbReference type="SAM" id="Coils"/>
    </source>
</evidence>
<dbReference type="InterPro" id="IPR058007">
    <property type="entry name" value="Gp5.9"/>
</dbReference>
<organism evidence="3 4">
    <name type="scientific">Nonomuraea salmonea</name>
    <dbReference type="NCBI Taxonomy" id="46181"/>
    <lineage>
        <taxon>Bacteria</taxon>
        <taxon>Bacillati</taxon>
        <taxon>Actinomycetota</taxon>
        <taxon>Actinomycetes</taxon>
        <taxon>Streptosporangiales</taxon>
        <taxon>Streptosporangiaceae</taxon>
        <taxon>Nonomuraea</taxon>
    </lineage>
</organism>
<accession>A0ABV5P2N8</accession>
<gene>
    <name evidence="3" type="ORF">ACFFR3_45740</name>
</gene>
<dbReference type="RefSeq" id="WP_379485193.1">
    <property type="nucleotide sequence ID" value="NZ_JBHMCF010000057.1"/>
</dbReference>